<evidence type="ECO:0000256" key="1">
    <source>
        <dbReference type="ARBA" id="ARBA00023015"/>
    </source>
</evidence>
<accession>A0A371Q3P5</accession>
<dbReference type="InterPro" id="IPR035418">
    <property type="entry name" value="AraC-bd_2"/>
</dbReference>
<dbReference type="PANTHER" id="PTHR46796">
    <property type="entry name" value="HTH-TYPE TRANSCRIPTIONAL ACTIVATOR RHAS-RELATED"/>
    <property type="match status" value="1"/>
</dbReference>
<feature type="region of interest" description="Disordered" evidence="4">
    <location>
        <begin position="315"/>
        <end position="334"/>
    </location>
</feature>
<evidence type="ECO:0000256" key="2">
    <source>
        <dbReference type="ARBA" id="ARBA00023125"/>
    </source>
</evidence>
<evidence type="ECO:0000313" key="7">
    <source>
        <dbReference type="Proteomes" id="UP000262477"/>
    </source>
</evidence>
<evidence type="ECO:0000313" key="6">
    <source>
        <dbReference type="EMBL" id="REK89302.1"/>
    </source>
</evidence>
<dbReference type="RefSeq" id="WP_128507935.1">
    <property type="nucleotide sequence ID" value="NZ_QUAC01000127.1"/>
</dbReference>
<dbReference type="InterPro" id="IPR009057">
    <property type="entry name" value="Homeodomain-like_sf"/>
</dbReference>
<keyword evidence="2" id="KW-0238">DNA-binding</keyword>
<dbReference type="Proteomes" id="UP000262477">
    <property type="component" value="Unassembled WGS sequence"/>
</dbReference>
<feature type="domain" description="HTH araC/xylS-type" evidence="5">
    <location>
        <begin position="221"/>
        <end position="322"/>
    </location>
</feature>
<name>A0A371Q3P5_STRIH</name>
<dbReference type="EMBL" id="QUAC01000127">
    <property type="protein sequence ID" value="REK89302.1"/>
    <property type="molecule type" value="Genomic_DNA"/>
</dbReference>
<proteinExistence type="predicted"/>
<dbReference type="InterPro" id="IPR018060">
    <property type="entry name" value="HTH_AraC"/>
</dbReference>
<dbReference type="SUPFAM" id="SSF46689">
    <property type="entry name" value="Homeodomain-like"/>
    <property type="match status" value="1"/>
</dbReference>
<gene>
    <name evidence="6" type="ORF">DY245_16145</name>
</gene>
<sequence>MLTETVFRSEDVPAADRFECWRDLLRQLHAPLDLDSEHRSDFRAEQRVLELGEVSVWPTRFQPVRFLRTPKLIRQSDPEGVHLSLPLDGVLRVTRGDRETAYGPDSLCLVDTSRPLDLRAGDGSSPRPHLGVGLEVPKALLPLTWDRIDRLTACRLSAREGFGGLLAQLLHQLAEGTAAYRPDDGPRLGTIVVDLLSSLFAHAVDAEASLTPETRRRALLLRIRAFALAHLGDAGLTPSVLAAAHHISIGHLHRLFQDEPRTPAAWIRHQRLEHARRDLADPAQHATPVHAIAARWGFPRAADFTRAFRAAYGSPPRDYRHASSCGGSVGRTRP</sequence>
<dbReference type="SMART" id="SM00342">
    <property type="entry name" value="HTH_ARAC"/>
    <property type="match status" value="1"/>
</dbReference>
<dbReference type="InterPro" id="IPR018062">
    <property type="entry name" value="HTH_AraC-typ_CS"/>
</dbReference>
<keyword evidence="3" id="KW-0804">Transcription</keyword>
<dbReference type="GO" id="GO:0003700">
    <property type="term" value="F:DNA-binding transcription factor activity"/>
    <property type="evidence" value="ECO:0007669"/>
    <property type="project" value="InterPro"/>
</dbReference>
<evidence type="ECO:0000256" key="3">
    <source>
        <dbReference type="ARBA" id="ARBA00023163"/>
    </source>
</evidence>
<reference evidence="6 7" key="1">
    <citation type="submission" date="2018-08" db="EMBL/GenBank/DDBJ databases">
        <title>Streptomyces NEAU-D10 sp. nov., a novel Actinomycete isolated from soil.</title>
        <authorList>
            <person name="Jin L."/>
        </authorList>
    </citation>
    <scope>NUCLEOTIDE SEQUENCE [LARGE SCALE GENOMIC DNA]</scope>
    <source>
        <strain evidence="6 7">NEAU-D10</strain>
    </source>
</reference>
<dbReference type="PANTHER" id="PTHR46796:SF6">
    <property type="entry name" value="ARAC SUBFAMILY"/>
    <property type="match status" value="1"/>
</dbReference>
<keyword evidence="1" id="KW-0805">Transcription regulation</keyword>
<dbReference type="Pfam" id="PF14525">
    <property type="entry name" value="AraC_binding_2"/>
    <property type="match status" value="1"/>
</dbReference>
<dbReference type="GO" id="GO:0043565">
    <property type="term" value="F:sequence-specific DNA binding"/>
    <property type="evidence" value="ECO:0007669"/>
    <property type="project" value="InterPro"/>
</dbReference>
<protein>
    <submittedName>
        <fullName evidence="6">AraC family transcriptional regulator</fullName>
    </submittedName>
</protein>
<organism evidence="6 7">
    <name type="scientific">Streptomyces inhibens</name>
    <dbReference type="NCBI Taxonomy" id="2293571"/>
    <lineage>
        <taxon>Bacteria</taxon>
        <taxon>Bacillati</taxon>
        <taxon>Actinomycetota</taxon>
        <taxon>Actinomycetes</taxon>
        <taxon>Kitasatosporales</taxon>
        <taxon>Streptomycetaceae</taxon>
        <taxon>Streptomyces</taxon>
    </lineage>
</organism>
<dbReference type="AlphaFoldDB" id="A0A371Q3P5"/>
<dbReference type="Gene3D" id="1.10.10.60">
    <property type="entry name" value="Homeodomain-like"/>
    <property type="match status" value="1"/>
</dbReference>
<keyword evidence="7" id="KW-1185">Reference proteome</keyword>
<dbReference type="PROSITE" id="PS01124">
    <property type="entry name" value="HTH_ARAC_FAMILY_2"/>
    <property type="match status" value="1"/>
</dbReference>
<dbReference type="Pfam" id="PF12833">
    <property type="entry name" value="HTH_18"/>
    <property type="match status" value="1"/>
</dbReference>
<evidence type="ECO:0000259" key="5">
    <source>
        <dbReference type="PROSITE" id="PS01124"/>
    </source>
</evidence>
<evidence type="ECO:0000256" key="4">
    <source>
        <dbReference type="SAM" id="MobiDB-lite"/>
    </source>
</evidence>
<dbReference type="InterPro" id="IPR050204">
    <property type="entry name" value="AraC_XylS_family_regulators"/>
</dbReference>
<dbReference type="PROSITE" id="PS00041">
    <property type="entry name" value="HTH_ARAC_FAMILY_1"/>
    <property type="match status" value="1"/>
</dbReference>
<comment type="caution">
    <text evidence="6">The sequence shown here is derived from an EMBL/GenBank/DDBJ whole genome shotgun (WGS) entry which is preliminary data.</text>
</comment>
<dbReference type="OrthoDB" id="9799345at2"/>